<dbReference type="Pfam" id="PF07690">
    <property type="entry name" value="MFS_1"/>
    <property type="match status" value="1"/>
</dbReference>
<dbReference type="InterPro" id="IPR011701">
    <property type="entry name" value="MFS"/>
</dbReference>
<dbReference type="Gene3D" id="1.20.1720.10">
    <property type="entry name" value="Multidrug resistance protein D"/>
    <property type="match status" value="1"/>
</dbReference>
<feature type="transmembrane region" description="Helical" evidence="7">
    <location>
        <begin position="117"/>
        <end position="137"/>
    </location>
</feature>
<evidence type="ECO:0000313" key="9">
    <source>
        <dbReference type="EMBL" id="MFC4128587.1"/>
    </source>
</evidence>
<dbReference type="InterPro" id="IPR036259">
    <property type="entry name" value="MFS_trans_sf"/>
</dbReference>
<feature type="region of interest" description="Disordered" evidence="6">
    <location>
        <begin position="470"/>
        <end position="499"/>
    </location>
</feature>
<feature type="compositionally biased region" description="Basic and acidic residues" evidence="6">
    <location>
        <begin position="482"/>
        <end position="499"/>
    </location>
</feature>
<name>A0ABV8LCI5_9NOCA</name>
<dbReference type="SUPFAM" id="SSF103473">
    <property type="entry name" value="MFS general substrate transporter"/>
    <property type="match status" value="1"/>
</dbReference>
<evidence type="ECO:0000256" key="2">
    <source>
        <dbReference type="ARBA" id="ARBA00022448"/>
    </source>
</evidence>
<feature type="transmembrane region" description="Helical" evidence="7">
    <location>
        <begin position="333"/>
        <end position="356"/>
    </location>
</feature>
<evidence type="ECO:0000256" key="4">
    <source>
        <dbReference type="ARBA" id="ARBA00022989"/>
    </source>
</evidence>
<feature type="transmembrane region" description="Helical" evidence="7">
    <location>
        <begin position="51"/>
        <end position="72"/>
    </location>
</feature>
<evidence type="ECO:0000256" key="3">
    <source>
        <dbReference type="ARBA" id="ARBA00022692"/>
    </source>
</evidence>
<feature type="transmembrane region" description="Helical" evidence="7">
    <location>
        <begin position="205"/>
        <end position="223"/>
    </location>
</feature>
<dbReference type="PANTHER" id="PTHR23501:SF191">
    <property type="entry name" value="VACUOLAR BASIC AMINO ACID TRANSPORTER 4"/>
    <property type="match status" value="1"/>
</dbReference>
<dbReference type="Gene3D" id="1.20.1250.20">
    <property type="entry name" value="MFS general substrate transporter like domains"/>
    <property type="match status" value="1"/>
</dbReference>
<organism evidence="9 10">
    <name type="scientific">Nocardia rhizosphaerae</name>
    <dbReference type="NCBI Taxonomy" id="1691571"/>
    <lineage>
        <taxon>Bacteria</taxon>
        <taxon>Bacillati</taxon>
        <taxon>Actinomycetota</taxon>
        <taxon>Actinomycetes</taxon>
        <taxon>Mycobacteriales</taxon>
        <taxon>Nocardiaceae</taxon>
        <taxon>Nocardia</taxon>
    </lineage>
</organism>
<feature type="transmembrane region" description="Helical" evidence="7">
    <location>
        <begin position="229"/>
        <end position="250"/>
    </location>
</feature>
<feature type="transmembrane region" description="Helical" evidence="7">
    <location>
        <begin position="144"/>
        <end position="164"/>
    </location>
</feature>
<sequence>MATDTVRAEVGFGSERGPVLVSLMLATALVALDSTILATAVLAITDSLGDFALFPWLFTSYLLAQAVTVPIYGALADTFGRKPVMLFGVVVFALGSLLCGLAPSMLALIVFRAVQGIGAGAIQPTTMVIAGDLYTLAERATVQGYLAGVWAVASVTGPLLGGIFADYLGWRWIFLVNLPVAVVAGTMLVRHFAESAPRRGHRIDYAGAALLTLGAGALVLGLLEGGRSWAWGSSTGIAIFAGAAVSLVAFAVVESRAAHPILPLWLFTRRVLVAGSVASMLGGALLFGFTSYVPMFNQGVLGTSALVAGMVTGALTLGWPLSAAQAGKVYLRFGFRTCAVVGSGVAALGTASTLLLDARSPLWQVAASCFVVGAGMGLVATPTLIAAQTSASWTERGVVTSANLFARSLGSAVGVAVFGAIVTARVGASGTPSPESLSAAIHLVFVSIAAMTVVLVGVCATIPRRSRFPVHPAGDAGPRAGRGREHGMQSSEEKRESGC</sequence>
<evidence type="ECO:0000256" key="6">
    <source>
        <dbReference type="SAM" id="MobiDB-lite"/>
    </source>
</evidence>
<feature type="transmembrane region" description="Helical" evidence="7">
    <location>
        <begin position="299"/>
        <end position="321"/>
    </location>
</feature>
<dbReference type="PROSITE" id="PS50850">
    <property type="entry name" value="MFS"/>
    <property type="match status" value="1"/>
</dbReference>
<dbReference type="PRINTS" id="PR01036">
    <property type="entry name" value="TCRTETB"/>
</dbReference>
<feature type="transmembrane region" description="Helical" evidence="7">
    <location>
        <begin position="408"/>
        <end position="428"/>
    </location>
</feature>
<feature type="transmembrane region" description="Helical" evidence="7">
    <location>
        <begin position="170"/>
        <end position="193"/>
    </location>
</feature>
<protein>
    <submittedName>
        <fullName evidence="9">MDR family MFS transporter</fullName>
    </submittedName>
</protein>
<dbReference type="Proteomes" id="UP001595767">
    <property type="component" value="Unassembled WGS sequence"/>
</dbReference>
<feature type="domain" description="Major facilitator superfamily (MFS) profile" evidence="8">
    <location>
        <begin position="19"/>
        <end position="467"/>
    </location>
</feature>
<dbReference type="EMBL" id="JBHSBA010000015">
    <property type="protein sequence ID" value="MFC4128587.1"/>
    <property type="molecule type" value="Genomic_DNA"/>
</dbReference>
<accession>A0ABV8LCI5</accession>
<evidence type="ECO:0000256" key="1">
    <source>
        <dbReference type="ARBA" id="ARBA00004429"/>
    </source>
</evidence>
<dbReference type="RefSeq" id="WP_378554361.1">
    <property type="nucleotide sequence ID" value="NZ_JBHSBA010000015.1"/>
</dbReference>
<keyword evidence="4 7" id="KW-1133">Transmembrane helix</keyword>
<dbReference type="PANTHER" id="PTHR23501">
    <property type="entry name" value="MAJOR FACILITATOR SUPERFAMILY"/>
    <property type="match status" value="1"/>
</dbReference>
<feature type="transmembrane region" description="Helical" evidence="7">
    <location>
        <begin position="362"/>
        <end position="387"/>
    </location>
</feature>
<keyword evidence="5 7" id="KW-0472">Membrane</keyword>
<keyword evidence="3 7" id="KW-0812">Transmembrane</keyword>
<evidence type="ECO:0000256" key="5">
    <source>
        <dbReference type="ARBA" id="ARBA00023136"/>
    </source>
</evidence>
<dbReference type="InterPro" id="IPR020846">
    <property type="entry name" value="MFS_dom"/>
</dbReference>
<feature type="transmembrane region" description="Helical" evidence="7">
    <location>
        <begin position="20"/>
        <end position="45"/>
    </location>
</feature>
<dbReference type="CDD" id="cd17502">
    <property type="entry name" value="MFS_Azr1_MDR_like"/>
    <property type="match status" value="1"/>
</dbReference>
<gene>
    <name evidence="9" type="ORF">ACFOW8_27030</name>
</gene>
<proteinExistence type="predicted"/>
<evidence type="ECO:0000256" key="7">
    <source>
        <dbReference type="SAM" id="Phobius"/>
    </source>
</evidence>
<feature type="transmembrane region" description="Helical" evidence="7">
    <location>
        <begin position="440"/>
        <end position="462"/>
    </location>
</feature>
<evidence type="ECO:0000259" key="8">
    <source>
        <dbReference type="PROSITE" id="PS50850"/>
    </source>
</evidence>
<comment type="subcellular location">
    <subcellularLocation>
        <location evidence="1">Cell inner membrane</location>
        <topology evidence="1">Multi-pass membrane protein</topology>
    </subcellularLocation>
</comment>
<comment type="caution">
    <text evidence="9">The sequence shown here is derived from an EMBL/GenBank/DDBJ whole genome shotgun (WGS) entry which is preliminary data.</text>
</comment>
<reference evidence="10" key="1">
    <citation type="journal article" date="2019" name="Int. J. Syst. Evol. Microbiol.">
        <title>The Global Catalogue of Microorganisms (GCM) 10K type strain sequencing project: providing services to taxonomists for standard genome sequencing and annotation.</title>
        <authorList>
            <consortium name="The Broad Institute Genomics Platform"/>
            <consortium name="The Broad Institute Genome Sequencing Center for Infectious Disease"/>
            <person name="Wu L."/>
            <person name="Ma J."/>
        </authorList>
    </citation>
    <scope>NUCLEOTIDE SEQUENCE [LARGE SCALE GENOMIC DNA]</scope>
    <source>
        <strain evidence="10">CGMCC 4.7204</strain>
    </source>
</reference>
<evidence type="ECO:0000313" key="10">
    <source>
        <dbReference type="Proteomes" id="UP001595767"/>
    </source>
</evidence>
<feature type="transmembrane region" description="Helical" evidence="7">
    <location>
        <begin position="271"/>
        <end position="293"/>
    </location>
</feature>
<keyword evidence="10" id="KW-1185">Reference proteome</keyword>
<feature type="transmembrane region" description="Helical" evidence="7">
    <location>
        <begin position="84"/>
        <end position="111"/>
    </location>
</feature>
<keyword evidence="2" id="KW-0813">Transport</keyword>